<evidence type="ECO:0000313" key="2">
    <source>
        <dbReference type="EMBL" id="KZC04198.1"/>
    </source>
</evidence>
<name>A0A154NYV5_DUFNO</name>
<protein>
    <submittedName>
        <fullName evidence="2">Uncharacterized protein</fullName>
    </submittedName>
</protein>
<gene>
    <name evidence="2" type="ORF">WN55_02087</name>
</gene>
<feature type="region of interest" description="Disordered" evidence="1">
    <location>
        <begin position="191"/>
        <end position="225"/>
    </location>
</feature>
<proteinExistence type="predicted"/>
<sequence length="225" mass="25139">MELIVSPQPNSALPPSFYEFMVNRLIIVAWNAKPHQSNGLFRTWTKTGETNSKGRQFRITQTERLEENRRQSNEVNARKCVKKEEEEGSSERNVATNGYKELLIEIPTEEVVAEDSKTAKIEEKPEDKKEANVKKCTEVKEEEEGYSIKKVAEDWSKGLLIKIPKGEAIAEASKAKIAESLKVKIEAAHCEETSKESTGRAEEKGRPLAGGLHRCGARRGQSAAA</sequence>
<evidence type="ECO:0000313" key="3">
    <source>
        <dbReference type="Proteomes" id="UP000076502"/>
    </source>
</evidence>
<evidence type="ECO:0000256" key="1">
    <source>
        <dbReference type="SAM" id="MobiDB-lite"/>
    </source>
</evidence>
<dbReference type="Proteomes" id="UP000076502">
    <property type="component" value="Unassembled WGS sequence"/>
</dbReference>
<accession>A0A154NYV5</accession>
<dbReference type="EMBL" id="KQ434777">
    <property type="protein sequence ID" value="KZC04198.1"/>
    <property type="molecule type" value="Genomic_DNA"/>
</dbReference>
<keyword evidence="3" id="KW-1185">Reference proteome</keyword>
<feature type="compositionally biased region" description="Basic and acidic residues" evidence="1">
    <location>
        <begin position="191"/>
        <end position="206"/>
    </location>
</feature>
<dbReference type="AlphaFoldDB" id="A0A154NYV5"/>
<reference evidence="2 3" key="1">
    <citation type="submission" date="2015-07" db="EMBL/GenBank/DDBJ databases">
        <title>The genome of Dufourea novaeangliae.</title>
        <authorList>
            <person name="Pan H."/>
            <person name="Kapheim K."/>
        </authorList>
    </citation>
    <scope>NUCLEOTIDE SEQUENCE [LARGE SCALE GENOMIC DNA]</scope>
    <source>
        <strain evidence="2">0120121106</strain>
        <tissue evidence="2">Whole body</tissue>
    </source>
</reference>
<organism evidence="2 3">
    <name type="scientific">Dufourea novaeangliae</name>
    <name type="common">Sweat bee</name>
    <dbReference type="NCBI Taxonomy" id="178035"/>
    <lineage>
        <taxon>Eukaryota</taxon>
        <taxon>Metazoa</taxon>
        <taxon>Ecdysozoa</taxon>
        <taxon>Arthropoda</taxon>
        <taxon>Hexapoda</taxon>
        <taxon>Insecta</taxon>
        <taxon>Pterygota</taxon>
        <taxon>Neoptera</taxon>
        <taxon>Endopterygota</taxon>
        <taxon>Hymenoptera</taxon>
        <taxon>Apocrita</taxon>
        <taxon>Aculeata</taxon>
        <taxon>Apoidea</taxon>
        <taxon>Anthophila</taxon>
        <taxon>Halictidae</taxon>
        <taxon>Rophitinae</taxon>
        <taxon>Dufourea</taxon>
    </lineage>
</organism>